<keyword evidence="5" id="KW-0408">Iron</keyword>
<evidence type="ECO:0000256" key="6">
    <source>
        <dbReference type="ARBA" id="ARBA00023014"/>
    </source>
</evidence>
<dbReference type="Pfam" id="PF04055">
    <property type="entry name" value="Radical_SAM"/>
    <property type="match status" value="1"/>
</dbReference>
<keyword evidence="2" id="KW-0949">S-adenosyl-L-methionine</keyword>
<dbReference type="Gene3D" id="3.20.20.70">
    <property type="entry name" value="Aldolase class I"/>
    <property type="match status" value="1"/>
</dbReference>
<protein>
    <submittedName>
        <fullName evidence="9">Queuosine Biosynthesis QueE Radical SAM</fullName>
    </submittedName>
</protein>
<evidence type="ECO:0000256" key="3">
    <source>
        <dbReference type="ARBA" id="ARBA00022723"/>
    </source>
</evidence>
<dbReference type="InterPro" id="IPR007197">
    <property type="entry name" value="rSAM"/>
</dbReference>
<keyword evidence="3" id="KW-0479">Metal-binding</keyword>
<dbReference type="InterPro" id="IPR024924">
    <property type="entry name" value="7-CO-7-deazaguanine_synth-like"/>
</dbReference>
<dbReference type="PIRSF" id="PIRSF000370">
    <property type="entry name" value="QueE"/>
    <property type="match status" value="1"/>
</dbReference>
<dbReference type="InterPro" id="IPR058240">
    <property type="entry name" value="rSAM_sf"/>
</dbReference>
<dbReference type="EMBL" id="FAXA01000458">
    <property type="protein sequence ID" value="CUV03706.1"/>
    <property type="molecule type" value="Genomic_DNA"/>
</dbReference>
<dbReference type="GO" id="GO:0051539">
    <property type="term" value="F:4 iron, 4 sulfur cluster binding"/>
    <property type="evidence" value="ECO:0007669"/>
    <property type="project" value="UniProtKB-KW"/>
</dbReference>
<accession>A0A160VBM7</accession>
<proteinExistence type="inferred from homology"/>
<evidence type="ECO:0000256" key="1">
    <source>
        <dbReference type="ARBA" id="ARBA00022485"/>
    </source>
</evidence>
<evidence type="ECO:0000259" key="8">
    <source>
        <dbReference type="PROSITE" id="PS51918"/>
    </source>
</evidence>
<dbReference type="PANTHER" id="PTHR42836">
    <property type="entry name" value="7-CARBOXY-7-DEAZAGUANINE SYNTHASE"/>
    <property type="match status" value="1"/>
</dbReference>
<keyword evidence="4" id="KW-0460">Magnesium</keyword>
<keyword evidence="6" id="KW-0411">Iron-sulfur</keyword>
<dbReference type="GO" id="GO:0016829">
    <property type="term" value="F:lyase activity"/>
    <property type="evidence" value="ECO:0007669"/>
    <property type="project" value="UniProtKB-KW"/>
</dbReference>
<evidence type="ECO:0000313" key="9">
    <source>
        <dbReference type="EMBL" id="CUV03706.1"/>
    </source>
</evidence>
<dbReference type="PROSITE" id="PS51918">
    <property type="entry name" value="RADICAL_SAM"/>
    <property type="match status" value="1"/>
</dbReference>
<evidence type="ECO:0000256" key="7">
    <source>
        <dbReference type="ARBA" id="ARBA00023239"/>
    </source>
</evidence>
<name>A0A160VBM7_9ZZZZ</name>
<dbReference type="SFLD" id="SFLDS00029">
    <property type="entry name" value="Radical_SAM"/>
    <property type="match status" value="1"/>
</dbReference>
<dbReference type="GO" id="GO:0046872">
    <property type="term" value="F:metal ion binding"/>
    <property type="evidence" value="ECO:0007669"/>
    <property type="project" value="UniProtKB-KW"/>
</dbReference>
<sequence length="211" mass="24002">MGVPSVFLRLATCNLSCHWCDTKYTWDWQNFDYKAEVVELEAPEIQRKIQAFNCSHVVITGGEPMLQQKELEPLVESLAAQGHDFEVETNGTIVPQPGMLRHIGQWNVSPKLRSSGNTSAGRLIPRALETFARLPEAYFKFVVTEESDIDEVCALRDQYELTLDQVLLMPEGRTPDALAKKSAWLSEACVKYGFRFTTRLHIILWGDERGR</sequence>
<keyword evidence="1" id="KW-0004">4Fe-4S</keyword>
<evidence type="ECO:0000256" key="5">
    <source>
        <dbReference type="ARBA" id="ARBA00023004"/>
    </source>
</evidence>
<evidence type="ECO:0000256" key="4">
    <source>
        <dbReference type="ARBA" id="ARBA00022842"/>
    </source>
</evidence>
<dbReference type="InterPro" id="IPR013785">
    <property type="entry name" value="Aldolase_TIM"/>
</dbReference>
<feature type="domain" description="Radical SAM core" evidence="8">
    <location>
        <begin position="1"/>
        <end position="207"/>
    </location>
</feature>
<dbReference type="SUPFAM" id="SSF102114">
    <property type="entry name" value="Radical SAM enzymes"/>
    <property type="match status" value="1"/>
</dbReference>
<evidence type="ECO:0000256" key="2">
    <source>
        <dbReference type="ARBA" id="ARBA00022691"/>
    </source>
</evidence>
<organism evidence="9">
    <name type="scientific">hydrothermal vent metagenome</name>
    <dbReference type="NCBI Taxonomy" id="652676"/>
    <lineage>
        <taxon>unclassified sequences</taxon>
        <taxon>metagenomes</taxon>
        <taxon>ecological metagenomes</taxon>
    </lineage>
</organism>
<reference evidence="9" key="1">
    <citation type="submission" date="2015-10" db="EMBL/GenBank/DDBJ databases">
        <authorList>
            <person name="Gilbert D.G."/>
        </authorList>
    </citation>
    <scope>NUCLEOTIDE SEQUENCE</scope>
</reference>
<dbReference type="PANTHER" id="PTHR42836:SF1">
    <property type="entry name" value="7-CARBOXY-7-DEAZAGUANINE SYNTHASE"/>
    <property type="match status" value="1"/>
</dbReference>
<dbReference type="CDD" id="cd01335">
    <property type="entry name" value="Radical_SAM"/>
    <property type="match status" value="1"/>
</dbReference>
<keyword evidence="7" id="KW-0456">Lyase</keyword>
<dbReference type="HAMAP" id="MF_00917">
    <property type="entry name" value="QueE"/>
    <property type="match status" value="1"/>
</dbReference>
<dbReference type="AlphaFoldDB" id="A0A160VBM7"/>
<gene>
    <name evidence="9" type="ORF">MGWOODY_Clf2887</name>
</gene>